<dbReference type="InterPro" id="IPR036770">
    <property type="entry name" value="Ankyrin_rpt-contain_sf"/>
</dbReference>
<dbReference type="Gene3D" id="1.25.40.20">
    <property type="entry name" value="Ankyrin repeat-containing domain"/>
    <property type="match status" value="1"/>
</dbReference>
<keyword evidence="3" id="KW-0472">Membrane</keyword>
<feature type="compositionally biased region" description="Polar residues" evidence="2">
    <location>
        <begin position="555"/>
        <end position="569"/>
    </location>
</feature>
<feature type="region of interest" description="Disordered" evidence="2">
    <location>
        <begin position="354"/>
        <end position="390"/>
    </location>
</feature>
<keyword evidence="5" id="KW-1185">Reference proteome</keyword>
<feature type="compositionally biased region" description="Polar residues" evidence="2">
    <location>
        <begin position="271"/>
        <end position="295"/>
    </location>
</feature>
<feature type="compositionally biased region" description="Polar residues" evidence="2">
    <location>
        <begin position="380"/>
        <end position="390"/>
    </location>
</feature>
<dbReference type="SUPFAM" id="SSF48403">
    <property type="entry name" value="Ankyrin repeat"/>
    <property type="match status" value="1"/>
</dbReference>
<name>A0A139B078_GONPJ</name>
<evidence type="ECO:0000256" key="2">
    <source>
        <dbReference type="SAM" id="MobiDB-lite"/>
    </source>
</evidence>
<feature type="compositionally biased region" description="Low complexity" evidence="2">
    <location>
        <begin position="302"/>
        <end position="320"/>
    </location>
</feature>
<dbReference type="PROSITE" id="PS50297">
    <property type="entry name" value="ANK_REP_REGION"/>
    <property type="match status" value="1"/>
</dbReference>
<evidence type="ECO:0000313" key="5">
    <source>
        <dbReference type="Proteomes" id="UP000070544"/>
    </source>
</evidence>
<dbReference type="OrthoDB" id="10599906at2759"/>
<keyword evidence="1" id="KW-0040">ANK repeat</keyword>
<evidence type="ECO:0000256" key="1">
    <source>
        <dbReference type="PROSITE-ProRule" id="PRU00023"/>
    </source>
</evidence>
<feature type="compositionally biased region" description="Low complexity" evidence="2">
    <location>
        <begin position="472"/>
        <end position="481"/>
    </location>
</feature>
<feature type="compositionally biased region" description="Basic and acidic residues" evidence="2">
    <location>
        <begin position="733"/>
        <end position="759"/>
    </location>
</feature>
<feature type="compositionally biased region" description="Low complexity" evidence="2">
    <location>
        <begin position="658"/>
        <end position="672"/>
    </location>
</feature>
<feature type="compositionally biased region" description="Low complexity" evidence="2">
    <location>
        <begin position="355"/>
        <end position="378"/>
    </location>
</feature>
<dbReference type="PROSITE" id="PS50088">
    <property type="entry name" value="ANK_REPEAT"/>
    <property type="match status" value="1"/>
</dbReference>
<dbReference type="EMBL" id="KQ965731">
    <property type="protein sequence ID" value="KXS22396.1"/>
    <property type="molecule type" value="Genomic_DNA"/>
</dbReference>
<evidence type="ECO:0000313" key="4">
    <source>
        <dbReference type="EMBL" id="KXS22396.1"/>
    </source>
</evidence>
<feature type="compositionally biased region" description="Low complexity" evidence="2">
    <location>
        <begin position="233"/>
        <end position="247"/>
    </location>
</feature>
<keyword evidence="3" id="KW-1133">Transmembrane helix</keyword>
<sequence>MTYNDEASRRLLQGTEEQSLHLMKRAVRDGADPNCRKKVSLQVKTGVFGRRKEVEWGESALAIAVRDGKPDLVGFLLEAGADPNVAIEWKIAHFTPQWRDEDWDNRRWIWVLSFASALDFALFAGTLPFNLHGSRVSILNPEYDTDTHVNLPLAPSLDVVATLLKHGAQVQESSLEAARRLPSEASMSLDRQSRSRSRSLPRGSGGRPVTSDDCVHLLETYQNMPPPTHRNSRSSVSSFSSGRPVSPAFSRPMSPSQSNSPYLSAHGGSSPALTPTSGTGNRRSRTAGNPGSSPTVRPISLASSHSYSATPSTTTTAQPPLRSILNSPSSSTVATLINPASAFQSSFNTTPDVLSPAWSASASSTSSPSGGAAPSFSGMPNGTSKGSTGSTLEALHARLAAAQKDLAALDAKERETERRIADREGELTEQKREVEDLKKRVEQKKNAQRTPSPPAAQYHETTSPSAEPAGRTSSSFSITSSPVGGRFPAPVTVDEYREKVLEDHSDYEREDRRKSRAESGDRLNGRDGMPGSGDWSTPKNQWPPQQQQPHLEYGYQSQYPSTTPASPQFSPVGGRWPSAVTSPAYGGGGGLMVPNSNLGSSDDPPPTPDVVRVLRGLESAVLSDHMDISSHQIAYAPHLSSPLASPRGNASPFPFSPNPSSFGMDSPSVTPSSPVPPPRRKTAGKSTKPLPVPPPEPMGSYLPVLPSPAEGKKSRSKSTDPSKRDKRTSMHGGGEREKEGRSRKSVDAGYRKSMDGGRR</sequence>
<dbReference type="Proteomes" id="UP000070544">
    <property type="component" value="Unassembled WGS sequence"/>
</dbReference>
<dbReference type="Pfam" id="PF00023">
    <property type="entry name" value="Ank"/>
    <property type="match status" value="1"/>
</dbReference>
<accession>A0A139B078</accession>
<feature type="region of interest" description="Disordered" evidence="2">
    <location>
        <begin position="410"/>
        <end position="610"/>
    </location>
</feature>
<feature type="compositionally biased region" description="Basic and acidic residues" evidence="2">
    <location>
        <begin position="710"/>
        <end position="723"/>
    </location>
</feature>
<protein>
    <submittedName>
        <fullName evidence="4">Uncharacterized protein</fullName>
    </submittedName>
</protein>
<feature type="compositionally biased region" description="Polar residues" evidence="2">
    <location>
        <begin position="253"/>
        <end position="262"/>
    </location>
</feature>
<gene>
    <name evidence="4" type="ORF">M427DRAFT_26960</name>
</gene>
<feature type="region of interest" description="Disordered" evidence="2">
    <location>
        <begin position="174"/>
        <end position="328"/>
    </location>
</feature>
<feature type="transmembrane region" description="Helical" evidence="3">
    <location>
        <begin position="108"/>
        <end position="129"/>
    </location>
</feature>
<reference evidence="4 5" key="1">
    <citation type="journal article" date="2015" name="Genome Biol. Evol.">
        <title>Phylogenomic analyses indicate that early fungi evolved digesting cell walls of algal ancestors of land plants.</title>
        <authorList>
            <person name="Chang Y."/>
            <person name="Wang S."/>
            <person name="Sekimoto S."/>
            <person name="Aerts A.L."/>
            <person name="Choi C."/>
            <person name="Clum A."/>
            <person name="LaButti K.M."/>
            <person name="Lindquist E.A."/>
            <person name="Yee Ngan C."/>
            <person name="Ohm R.A."/>
            <person name="Salamov A.A."/>
            <person name="Grigoriev I.V."/>
            <person name="Spatafora J.W."/>
            <person name="Berbee M.L."/>
        </authorList>
    </citation>
    <scope>NUCLEOTIDE SEQUENCE [LARGE SCALE GENOMIC DNA]</scope>
    <source>
        <strain evidence="4 5">JEL478</strain>
    </source>
</reference>
<feature type="compositionally biased region" description="Basic and acidic residues" evidence="2">
    <location>
        <begin position="494"/>
        <end position="525"/>
    </location>
</feature>
<feature type="repeat" description="ANK" evidence="1">
    <location>
        <begin position="56"/>
        <end position="88"/>
    </location>
</feature>
<feature type="compositionally biased region" description="Basic and acidic residues" evidence="2">
    <location>
        <begin position="410"/>
        <end position="445"/>
    </location>
</feature>
<dbReference type="AlphaFoldDB" id="A0A139B078"/>
<dbReference type="InterPro" id="IPR002110">
    <property type="entry name" value="Ankyrin_rpt"/>
</dbReference>
<feature type="region of interest" description="Disordered" evidence="2">
    <location>
        <begin position="639"/>
        <end position="759"/>
    </location>
</feature>
<keyword evidence="3" id="KW-0812">Transmembrane</keyword>
<evidence type="ECO:0000256" key="3">
    <source>
        <dbReference type="SAM" id="Phobius"/>
    </source>
</evidence>
<organism evidence="4 5">
    <name type="scientific">Gonapodya prolifera (strain JEL478)</name>
    <name type="common">Monoblepharis prolifera</name>
    <dbReference type="NCBI Taxonomy" id="1344416"/>
    <lineage>
        <taxon>Eukaryota</taxon>
        <taxon>Fungi</taxon>
        <taxon>Fungi incertae sedis</taxon>
        <taxon>Chytridiomycota</taxon>
        <taxon>Chytridiomycota incertae sedis</taxon>
        <taxon>Monoblepharidomycetes</taxon>
        <taxon>Monoblepharidales</taxon>
        <taxon>Gonapodyaceae</taxon>
        <taxon>Gonapodya</taxon>
    </lineage>
</organism>
<proteinExistence type="predicted"/>